<dbReference type="GO" id="GO:0043565">
    <property type="term" value="F:sequence-specific DNA binding"/>
    <property type="evidence" value="ECO:0007669"/>
    <property type="project" value="InterPro"/>
</dbReference>
<evidence type="ECO:0000256" key="2">
    <source>
        <dbReference type="ARBA" id="ARBA00023125"/>
    </source>
</evidence>
<dbReference type="EMBL" id="PHNJ01000026">
    <property type="protein sequence ID" value="TYL35935.1"/>
    <property type="molecule type" value="Genomic_DNA"/>
</dbReference>
<evidence type="ECO:0000259" key="4">
    <source>
        <dbReference type="PROSITE" id="PS50956"/>
    </source>
</evidence>
<dbReference type="Proteomes" id="UP000766904">
    <property type="component" value="Unassembled WGS sequence"/>
</dbReference>
<keyword evidence="1" id="KW-0805">Transcription regulation</keyword>
<organism evidence="5 6">
    <name type="scientific">Natronococcus pandeyae</name>
    <dbReference type="NCBI Taxonomy" id="2055836"/>
    <lineage>
        <taxon>Archaea</taxon>
        <taxon>Methanobacteriati</taxon>
        <taxon>Methanobacteriota</taxon>
        <taxon>Stenosarchaea group</taxon>
        <taxon>Halobacteria</taxon>
        <taxon>Halobacteriales</taxon>
        <taxon>Natrialbaceae</taxon>
        <taxon>Natronococcus</taxon>
    </lineage>
</organism>
<dbReference type="AlphaFoldDB" id="A0A8J8TPI7"/>
<dbReference type="PROSITE" id="PS50956">
    <property type="entry name" value="HTH_ASNC_2"/>
    <property type="match status" value="1"/>
</dbReference>
<keyword evidence="3" id="KW-0804">Transcription</keyword>
<dbReference type="GO" id="GO:0005829">
    <property type="term" value="C:cytosol"/>
    <property type="evidence" value="ECO:0007669"/>
    <property type="project" value="TreeGrafter"/>
</dbReference>
<dbReference type="InterPro" id="IPR036390">
    <property type="entry name" value="WH_DNA-bd_sf"/>
</dbReference>
<proteinExistence type="predicted"/>
<name>A0A8J8TPI7_9EURY</name>
<dbReference type="PRINTS" id="PR00033">
    <property type="entry name" value="HTHASNC"/>
</dbReference>
<dbReference type="RefSeq" id="WP_148860687.1">
    <property type="nucleotide sequence ID" value="NZ_PHNJ01000026.1"/>
</dbReference>
<dbReference type="PANTHER" id="PTHR30154">
    <property type="entry name" value="LEUCINE-RESPONSIVE REGULATORY PROTEIN"/>
    <property type="match status" value="1"/>
</dbReference>
<dbReference type="InterPro" id="IPR011991">
    <property type="entry name" value="ArsR-like_HTH"/>
</dbReference>
<dbReference type="PANTHER" id="PTHR30154:SF34">
    <property type="entry name" value="TRANSCRIPTIONAL REGULATOR AZLB"/>
    <property type="match status" value="1"/>
</dbReference>
<accession>A0A8J8TPI7</accession>
<evidence type="ECO:0000313" key="5">
    <source>
        <dbReference type="EMBL" id="TYL35935.1"/>
    </source>
</evidence>
<evidence type="ECO:0000256" key="1">
    <source>
        <dbReference type="ARBA" id="ARBA00023015"/>
    </source>
</evidence>
<dbReference type="InterPro" id="IPR036388">
    <property type="entry name" value="WH-like_DNA-bd_sf"/>
</dbReference>
<comment type="caution">
    <text evidence="5">The sequence shown here is derived from an EMBL/GenBank/DDBJ whole genome shotgun (WGS) entry which is preliminary data.</text>
</comment>
<keyword evidence="6" id="KW-1185">Reference proteome</keyword>
<dbReference type="SMART" id="SM00344">
    <property type="entry name" value="HTH_ASNC"/>
    <property type="match status" value="1"/>
</dbReference>
<dbReference type="InterPro" id="IPR000485">
    <property type="entry name" value="AsnC-type_HTH_dom"/>
</dbReference>
<dbReference type="CDD" id="cd00090">
    <property type="entry name" value="HTH_ARSR"/>
    <property type="match status" value="1"/>
</dbReference>
<dbReference type="SUPFAM" id="SSF46785">
    <property type="entry name" value="Winged helix' DNA-binding domain"/>
    <property type="match status" value="1"/>
</dbReference>
<dbReference type="InterPro" id="IPR019888">
    <property type="entry name" value="Tscrpt_reg_AsnC-like"/>
</dbReference>
<gene>
    <name evidence="5" type="ORF">CV102_24990</name>
</gene>
<evidence type="ECO:0000313" key="6">
    <source>
        <dbReference type="Proteomes" id="UP000766904"/>
    </source>
</evidence>
<dbReference type="OrthoDB" id="57033at2157"/>
<dbReference type="Pfam" id="PF13412">
    <property type="entry name" value="HTH_24"/>
    <property type="match status" value="1"/>
</dbReference>
<feature type="domain" description="HTH asnC-type" evidence="4">
    <location>
        <begin position="6"/>
        <end position="68"/>
    </location>
</feature>
<protein>
    <submittedName>
        <fullName evidence="5">Transcriptional regulator</fullName>
    </submittedName>
</protein>
<keyword evidence="2" id="KW-0238">DNA-binding</keyword>
<dbReference type="GO" id="GO:0043200">
    <property type="term" value="P:response to amino acid"/>
    <property type="evidence" value="ECO:0007669"/>
    <property type="project" value="TreeGrafter"/>
</dbReference>
<sequence length="158" mass="18072">MREVALDDVDRGILFLLQNDARNVTIAEIAEQVNVAASTVRNRIEDMEETGVIEGYFPKIDYEKANYPLHVLFVCSAPADEREELAANILEQHGVVDVREMLTSKRNIYIEVVATDTRDLTKITNELASMGFSVESSEIITNHYTRPWTEFEFEKDEE</sequence>
<evidence type="ECO:0000256" key="3">
    <source>
        <dbReference type="ARBA" id="ARBA00023163"/>
    </source>
</evidence>
<dbReference type="Gene3D" id="1.10.10.10">
    <property type="entry name" value="Winged helix-like DNA-binding domain superfamily/Winged helix DNA-binding domain"/>
    <property type="match status" value="1"/>
</dbReference>
<reference evidence="5" key="1">
    <citation type="submission" date="2017-11" db="EMBL/GenBank/DDBJ databases">
        <authorList>
            <person name="Kajale S.C."/>
            <person name="Sharma A."/>
        </authorList>
    </citation>
    <scope>NUCLEOTIDE SEQUENCE</scope>
    <source>
        <strain evidence="5">LS1_42</strain>
    </source>
</reference>